<proteinExistence type="predicted"/>
<gene>
    <name evidence="2" type="primary">amcA</name>
    <name evidence="2" type="ORF">ACFQVD_01160</name>
</gene>
<dbReference type="RefSeq" id="WP_343982875.1">
    <property type="nucleotide sequence ID" value="NZ_BAAAGK010000274.1"/>
</dbReference>
<feature type="region of interest" description="Disordered" evidence="1">
    <location>
        <begin position="38"/>
        <end position="61"/>
    </location>
</feature>
<name>A0ABW2SRT4_9ACTN</name>
<protein>
    <submittedName>
        <fullName evidence="2">Multiple cyclophane-containing RiPP AmcA</fullName>
    </submittedName>
</protein>
<evidence type="ECO:0000313" key="2">
    <source>
        <dbReference type="EMBL" id="MFC7598708.1"/>
    </source>
</evidence>
<evidence type="ECO:0000256" key="1">
    <source>
        <dbReference type="SAM" id="MobiDB-lite"/>
    </source>
</evidence>
<organism evidence="2 3">
    <name type="scientific">Streptosporangium amethystogenes subsp. fukuiense</name>
    <dbReference type="NCBI Taxonomy" id="698418"/>
    <lineage>
        <taxon>Bacteria</taxon>
        <taxon>Bacillati</taxon>
        <taxon>Actinomycetota</taxon>
        <taxon>Actinomycetes</taxon>
        <taxon>Streptosporangiales</taxon>
        <taxon>Streptosporangiaceae</taxon>
        <taxon>Streptosporangium</taxon>
    </lineage>
</organism>
<evidence type="ECO:0000313" key="3">
    <source>
        <dbReference type="Proteomes" id="UP001596514"/>
    </source>
</evidence>
<reference evidence="3" key="1">
    <citation type="journal article" date="2019" name="Int. J. Syst. Evol. Microbiol.">
        <title>The Global Catalogue of Microorganisms (GCM) 10K type strain sequencing project: providing services to taxonomists for standard genome sequencing and annotation.</title>
        <authorList>
            <consortium name="The Broad Institute Genomics Platform"/>
            <consortium name="The Broad Institute Genome Sequencing Center for Infectious Disease"/>
            <person name="Wu L."/>
            <person name="Ma J."/>
        </authorList>
    </citation>
    <scope>NUCLEOTIDE SEQUENCE [LARGE SCALE GENOMIC DNA]</scope>
    <source>
        <strain evidence="3">JCM 10083</strain>
    </source>
</reference>
<dbReference type="NCBIfam" id="NF041721">
    <property type="entry name" value="phane_AmcA_1"/>
    <property type="match status" value="1"/>
</dbReference>
<sequence>MTMLEYLAATDAKVIDKLISGSPPENLDPVWAAKFDNKPSWDNQKGGFDNKPSWDNWSKKK</sequence>
<comment type="caution">
    <text evidence="2">The sequence shown here is derived from an EMBL/GenBank/DDBJ whole genome shotgun (WGS) entry which is preliminary data.</text>
</comment>
<dbReference type="EMBL" id="JBHTEE010000001">
    <property type="protein sequence ID" value="MFC7598708.1"/>
    <property type="molecule type" value="Genomic_DNA"/>
</dbReference>
<keyword evidence="3" id="KW-1185">Reference proteome</keyword>
<accession>A0ABW2SRT4</accession>
<dbReference type="Proteomes" id="UP001596514">
    <property type="component" value="Unassembled WGS sequence"/>
</dbReference>